<dbReference type="EMBL" id="JAIZAY010000007">
    <property type="protein sequence ID" value="KAJ8039245.1"/>
    <property type="molecule type" value="Genomic_DNA"/>
</dbReference>
<dbReference type="AlphaFoldDB" id="A0A9Q1C6U4"/>
<evidence type="ECO:0000313" key="2">
    <source>
        <dbReference type="Proteomes" id="UP001152320"/>
    </source>
</evidence>
<reference evidence="1" key="1">
    <citation type="submission" date="2021-10" db="EMBL/GenBank/DDBJ databases">
        <title>Tropical sea cucumber genome reveals ecological adaptation and Cuvierian tubules defense mechanism.</title>
        <authorList>
            <person name="Chen T."/>
        </authorList>
    </citation>
    <scope>NUCLEOTIDE SEQUENCE</scope>
    <source>
        <strain evidence="1">Nanhai2018</strain>
        <tissue evidence="1">Muscle</tissue>
    </source>
</reference>
<accession>A0A9Q1C6U4</accession>
<name>A0A9Q1C6U4_HOLLE</name>
<dbReference type="Proteomes" id="UP001152320">
    <property type="component" value="Chromosome 7"/>
</dbReference>
<dbReference type="OrthoDB" id="10031370at2759"/>
<keyword evidence="2" id="KW-1185">Reference proteome</keyword>
<proteinExistence type="predicted"/>
<organism evidence="1 2">
    <name type="scientific">Holothuria leucospilota</name>
    <name type="common">Black long sea cucumber</name>
    <name type="synonym">Mertensiothuria leucospilota</name>
    <dbReference type="NCBI Taxonomy" id="206669"/>
    <lineage>
        <taxon>Eukaryota</taxon>
        <taxon>Metazoa</taxon>
        <taxon>Echinodermata</taxon>
        <taxon>Eleutherozoa</taxon>
        <taxon>Echinozoa</taxon>
        <taxon>Holothuroidea</taxon>
        <taxon>Aspidochirotacea</taxon>
        <taxon>Aspidochirotida</taxon>
        <taxon>Holothuriidae</taxon>
        <taxon>Holothuria</taxon>
    </lineage>
</organism>
<sequence length="171" mass="19752">MANVFTRRLKKPRTTTLSDFCGRPAQPFEGTQLRALSPTRRQNPHSIGLIYQSPYNKDNQTFGIWSPDFHRISARLPDMYKHIVLTNWTCKHALHGKTKIEPRTTPPVSNFTLDSTSRLSYRQPKQAFPALEDQTQKTTRFGHTPYKAVARGIVVELPFIRQAFNRELSRI</sequence>
<gene>
    <name evidence="1" type="ORF">HOLleu_16898</name>
</gene>
<comment type="caution">
    <text evidence="1">The sequence shown here is derived from an EMBL/GenBank/DDBJ whole genome shotgun (WGS) entry which is preliminary data.</text>
</comment>
<evidence type="ECO:0000313" key="1">
    <source>
        <dbReference type="EMBL" id="KAJ8039245.1"/>
    </source>
</evidence>
<protein>
    <submittedName>
        <fullName evidence="1">Uncharacterized protein</fullName>
    </submittedName>
</protein>